<reference evidence="2 3" key="1">
    <citation type="submission" date="2024-02" db="EMBL/GenBank/DDBJ databases">
        <authorList>
            <person name="Chen Y."/>
            <person name="Shah S."/>
            <person name="Dougan E. K."/>
            <person name="Thang M."/>
            <person name="Chan C."/>
        </authorList>
    </citation>
    <scope>NUCLEOTIDE SEQUENCE [LARGE SCALE GENOMIC DNA]</scope>
</reference>
<feature type="region of interest" description="Disordered" evidence="1">
    <location>
        <begin position="133"/>
        <end position="201"/>
    </location>
</feature>
<keyword evidence="3" id="KW-1185">Reference proteome</keyword>
<name>A0ABP0SJM7_9DINO</name>
<accession>A0ABP0SJM7</accession>
<feature type="compositionally biased region" description="Low complexity" evidence="1">
    <location>
        <begin position="947"/>
        <end position="957"/>
    </location>
</feature>
<sequence length="974" mass="107683">MSLVHKGGEPVEQEAVTEDQEANIPFEECTCPACQQKFGSQDKDAPPGSVLLVTASKCASDNCRVLCLRCFYIKRGSFAKLTLMEFLTMLYTEGEWMSVDDFFQEKAPADVKKRVKTLAAKKNWLVKEAQPADVVDKAMSEEPEEAVDPIEEMPSEAESDASSGSGFFGVKHAKPVKEKQPDARTAPSRGPVKPEAEEKKHEKLLAKAKSTLSTLEALSPMAIWQGTVKEKDIGSRLEKAGQVITSLEKDGRDDAKSLIADLQTSMMAAETHVQLLCTDMAYDSLDELDKILPHVVDKVAKLPSDCLNAIMSDIGKKVIQDCDLAQGSVADTFFFDFISSDDADVNAKDKGLSLRALLCRRDSCSMSLVDLLKLQCSLGNAWMDKIKSLQPQDVDKFLRSIPGKLWNPELARKCAEHPTSDALHEDYKVLSPRVVIDLHKFLSCAKVLDEKEPLGIELVRSLKTIENALAECDTMVSDLTVLGELLQQFAKDKNTPALEQAETQIQKCQRALDLVSICKTSTHELAPGKVESLTRAVTLLQETVNGTLRASDKFRSFVESLWAAADDLTVPDATVAFSSGDQEVEMNVRCFLGFLTVEGDNSFLQETAQALYDYILACPNAESLALRACCDFASKLEKLAARITAKEVAQDGWAHAFLTAVKRFNTNLEALASKWIAAVLQEKGADAAWGYVSGCLPNLPKYLKSHQSILMQASFLEGLTQPKATDDLSELSKQLKAYVTIKTSIQHKALSQLFPERLEKVVEFEDHTSKNIITFLQRFRKSETNKAKVHIDQHRPVLAAIEMWQLDEHKWMFQEENKDAQALIELLMDFMERTLPHCTFLRNSMALKTPSLKSDPVMLELSQTQSDLEAGVAKNQIAFIGCTQTVVEYESAPPEEQLKAARESAGFISKSLGMSVKDLPDQLRTRFELLGKKLPSQPEPKRRTAKRTPPAAGAGAKAEPKVKAARKKKGEAAI</sequence>
<gene>
    <name evidence="2" type="ORF">CCMP2556_LOCUS52179</name>
</gene>
<organism evidence="2 3">
    <name type="scientific">Durusdinium trenchii</name>
    <dbReference type="NCBI Taxonomy" id="1381693"/>
    <lineage>
        <taxon>Eukaryota</taxon>
        <taxon>Sar</taxon>
        <taxon>Alveolata</taxon>
        <taxon>Dinophyceae</taxon>
        <taxon>Suessiales</taxon>
        <taxon>Symbiodiniaceae</taxon>
        <taxon>Durusdinium</taxon>
    </lineage>
</organism>
<dbReference type="Proteomes" id="UP001642484">
    <property type="component" value="Unassembled WGS sequence"/>
</dbReference>
<comment type="caution">
    <text evidence="2">The sequence shown here is derived from an EMBL/GenBank/DDBJ whole genome shotgun (WGS) entry which is preliminary data.</text>
</comment>
<evidence type="ECO:0000313" key="2">
    <source>
        <dbReference type="EMBL" id="CAK9112596.1"/>
    </source>
</evidence>
<evidence type="ECO:0000256" key="1">
    <source>
        <dbReference type="SAM" id="MobiDB-lite"/>
    </source>
</evidence>
<feature type="compositionally biased region" description="Basic residues" evidence="1">
    <location>
        <begin position="963"/>
        <end position="974"/>
    </location>
</feature>
<feature type="compositionally biased region" description="Acidic residues" evidence="1">
    <location>
        <begin position="141"/>
        <end position="159"/>
    </location>
</feature>
<feature type="region of interest" description="Disordered" evidence="1">
    <location>
        <begin position="929"/>
        <end position="974"/>
    </location>
</feature>
<protein>
    <submittedName>
        <fullName evidence="2">Uncharacterized protein</fullName>
    </submittedName>
</protein>
<dbReference type="EMBL" id="CAXAMN010027739">
    <property type="protein sequence ID" value="CAK9112596.1"/>
    <property type="molecule type" value="Genomic_DNA"/>
</dbReference>
<proteinExistence type="predicted"/>
<feature type="compositionally biased region" description="Basic and acidic residues" evidence="1">
    <location>
        <begin position="192"/>
        <end position="201"/>
    </location>
</feature>
<evidence type="ECO:0000313" key="3">
    <source>
        <dbReference type="Proteomes" id="UP001642484"/>
    </source>
</evidence>